<dbReference type="RefSeq" id="WP_048464698.1">
    <property type="nucleotide sequence ID" value="NZ_LABX01000114.1"/>
</dbReference>
<dbReference type="AlphaFoldDB" id="A0A0J6SK99"/>
<comment type="caution">
    <text evidence="2">The sequence shown here is derived from an EMBL/GenBank/DDBJ whole genome shotgun (WGS) entry which is preliminary data.</text>
</comment>
<dbReference type="PATRIC" id="fig|270351.6.peg.581"/>
<feature type="coiled-coil region" evidence="1">
    <location>
        <begin position="44"/>
        <end position="92"/>
    </location>
</feature>
<evidence type="ECO:0000313" key="3">
    <source>
        <dbReference type="Proteomes" id="UP000035929"/>
    </source>
</evidence>
<proteinExistence type="predicted"/>
<accession>A0A0J6SK99</accession>
<dbReference type="EMBL" id="LABX01000114">
    <property type="protein sequence ID" value="KMO33813.1"/>
    <property type="molecule type" value="Genomic_DNA"/>
</dbReference>
<name>A0A0J6SK99_9HYPH</name>
<evidence type="ECO:0000256" key="1">
    <source>
        <dbReference type="SAM" id="Coils"/>
    </source>
</evidence>
<keyword evidence="1" id="KW-0175">Coiled coil</keyword>
<dbReference type="Proteomes" id="UP000035929">
    <property type="component" value="Unassembled WGS sequence"/>
</dbReference>
<evidence type="ECO:0000313" key="2">
    <source>
        <dbReference type="EMBL" id="KMO33813.1"/>
    </source>
</evidence>
<sequence length="120" mass="13238">MKKWIPFIIGGRLPSSTSPEAEQLAAVMEHNLKLLGAAGSSRTRDIAEVELETLRVELLEAEATIASLVADLDNERAHASYLEERLAEFEDAAEVTRRSRPPLRIVSIARETMDPGPTRS</sequence>
<protein>
    <submittedName>
        <fullName evidence="2">Uncharacterized protein</fullName>
    </submittedName>
</protein>
<gene>
    <name evidence="2" type="ORF">VP06_15645</name>
</gene>
<reference evidence="2 3" key="1">
    <citation type="submission" date="2015-03" db="EMBL/GenBank/DDBJ databases">
        <title>Genome sequencing of Methylobacterium aquaticum DSM16371 type strain.</title>
        <authorList>
            <person name="Chaudhry V."/>
            <person name="Patil P.B."/>
        </authorList>
    </citation>
    <scope>NUCLEOTIDE SEQUENCE [LARGE SCALE GENOMIC DNA]</scope>
    <source>
        <strain evidence="2 3">DSM 16371</strain>
    </source>
</reference>
<organism evidence="2 3">
    <name type="scientific">Methylobacterium aquaticum</name>
    <dbReference type="NCBI Taxonomy" id="270351"/>
    <lineage>
        <taxon>Bacteria</taxon>
        <taxon>Pseudomonadati</taxon>
        <taxon>Pseudomonadota</taxon>
        <taxon>Alphaproteobacteria</taxon>
        <taxon>Hyphomicrobiales</taxon>
        <taxon>Methylobacteriaceae</taxon>
        <taxon>Methylobacterium</taxon>
    </lineage>
</organism>